<dbReference type="Pfam" id="PF00702">
    <property type="entry name" value="Hydrolase"/>
    <property type="match status" value="1"/>
</dbReference>
<dbReference type="GO" id="GO:0019509">
    <property type="term" value="P:L-methionine salvage from methylthioadenosine"/>
    <property type="evidence" value="ECO:0007669"/>
    <property type="project" value="UniProtKB-UniRule"/>
</dbReference>
<dbReference type="PANTHER" id="PTHR10640">
    <property type="entry name" value="METHYLTHIORIBULOSE-1-PHOSPHATE DEHYDRATASE"/>
    <property type="match status" value="1"/>
</dbReference>
<dbReference type="NCBIfam" id="TIGR01691">
    <property type="entry name" value="enolase-ppase"/>
    <property type="match status" value="1"/>
</dbReference>
<accession>A0A7S1T1M1</accession>
<dbReference type="SFLD" id="SFLDS00003">
    <property type="entry name" value="Haloacid_Dehalogenase"/>
    <property type="match status" value="1"/>
</dbReference>
<reference evidence="11" key="1">
    <citation type="submission" date="2021-01" db="EMBL/GenBank/DDBJ databases">
        <authorList>
            <person name="Corre E."/>
            <person name="Pelletier E."/>
            <person name="Niang G."/>
            <person name="Scheremetjew M."/>
            <person name="Finn R."/>
            <person name="Kale V."/>
            <person name="Holt S."/>
            <person name="Cochrane G."/>
            <person name="Meng A."/>
            <person name="Brown T."/>
            <person name="Cohen L."/>
        </authorList>
    </citation>
    <scope>NUCLEOTIDE SEQUENCE</scope>
    <source>
        <strain evidence="11">PLY429</strain>
    </source>
</reference>
<feature type="domain" description="Class II aldolase/adducin N-terminal" evidence="10">
    <location>
        <begin position="13"/>
        <end position="209"/>
    </location>
</feature>
<feature type="binding site" evidence="9">
    <location>
        <position position="109"/>
    </location>
    <ligand>
        <name>Zn(2+)</name>
        <dbReference type="ChEBI" id="CHEBI:29105"/>
    </ligand>
</feature>
<evidence type="ECO:0000313" key="11">
    <source>
        <dbReference type="EMBL" id="CAD9215685.1"/>
    </source>
</evidence>
<keyword evidence="7 9" id="KW-0456">Lyase</keyword>
<comment type="function">
    <text evidence="9">Catalyzes the dehydration of methylthioribulose-1-phosphate (MTRu-1-P) into 2,3-diketo-5-methylthiopentyl-1-phosphate (DK-MTP-1-P).</text>
</comment>
<dbReference type="SFLD" id="SFLDG01133">
    <property type="entry name" value="C1.5.4:_Enolase-phosphatase_Li"/>
    <property type="match status" value="1"/>
</dbReference>
<dbReference type="Gene3D" id="3.40.50.1000">
    <property type="entry name" value="HAD superfamily/HAD-like"/>
    <property type="match status" value="1"/>
</dbReference>
<dbReference type="GO" id="GO:0000287">
    <property type="term" value="F:magnesium ion binding"/>
    <property type="evidence" value="ECO:0007669"/>
    <property type="project" value="InterPro"/>
</dbReference>
<dbReference type="PANTHER" id="PTHR10640:SF7">
    <property type="entry name" value="METHYLTHIORIBULOSE-1-PHOSPHATE DEHYDRATASE"/>
    <property type="match status" value="1"/>
</dbReference>
<evidence type="ECO:0000256" key="3">
    <source>
        <dbReference type="ARBA" id="ARBA00022723"/>
    </source>
</evidence>
<dbReference type="SFLD" id="SFLDG01129">
    <property type="entry name" value="C1.5:_HAD__Beta-PGM__Phosphata"/>
    <property type="match status" value="1"/>
</dbReference>
<dbReference type="GO" id="GO:0043874">
    <property type="term" value="F:acireductone synthase activity"/>
    <property type="evidence" value="ECO:0007669"/>
    <property type="project" value="InterPro"/>
</dbReference>
<dbReference type="GO" id="GO:0046570">
    <property type="term" value="F:methylthioribulose 1-phosphate dehydratase activity"/>
    <property type="evidence" value="ECO:0007669"/>
    <property type="project" value="UniProtKB-UniRule"/>
</dbReference>
<feature type="binding site" evidence="9">
    <location>
        <position position="107"/>
    </location>
    <ligand>
        <name>Zn(2+)</name>
        <dbReference type="ChEBI" id="CHEBI:29105"/>
    </ligand>
</feature>
<dbReference type="InterPro" id="IPR017714">
    <property type="entry name" value="MethylthioRu-1-P_deHdtase_MtnB"/>
</dbReference>
<dbReference type="InterPro" id="IPR036409">
    <property type="entry name" value="Aldolase_II/adducin_N_sf"/>
</dbReference>
<dbReference type="GO" id="GO:0005737">
    <property type="term" value="C:cytoplasm"/>
    <property type="evidence" value="ECO:0007669"/>
    <property type="project" value="UniProtKB-SubCell"/>
</dbReference>
<dbReference type="SUPFAM" id="SSF53639">
    <property type="entry name" value="AraD/HMP-PK domain-like"/>
    <property type="match status" value="1"/>
</dbReference>
<evidence type="ECO:0000259" key="10">
    <source>
        <dbReference type="SMART" id="SM01007"/>
    </source>
</evidence>
<dbReference type="EC" id="4.2.1.109" evidence="9"/>
<keyword evidence="3 9" id="KW-0479">Metal-binding</keyword>
<evidence type="ECO:0000256" key="9">
    <source>
        <dbReference type="HAMAP-Rule" id="MF_03116"/>
    </source>
</evidence>
<dbReference type="InterPro" id="IPR001303">
    <property type="entry name" value="Aldolase_II/adducin_N"/>
</dbReference>
<evidence type="ECO:0000256" key="5">
    <source>
        <dbReference type="ARBA" id="ARBA00022833"/>
    </source>
</evidence>
<feature type="binding site" evidence="9">
    <location>
        <position position="89"/>
    </location>
    <ligand>
        <name>substrate</name>
    </ligand>
</feature>
<evidence type="ECO:0000256" key="4">
    <source>
        <dbReference type="ARBA" id="ARBA00022801"/>
    </source>
</evidence>
<dbReference type="AlphaFoldDB" id="A0A7S1T1M1"/>
<gene>
    <name evidence="11" type="ORF">TCHU04912_LOCUS17925</name>
</gene>
<dbReference type="Gene3D" id="3.40.225.10">
    <property type="entry name" value="Class II aldolase/adducin N-terminal domain"/>
    <property type="match status" value="1"/>
</dbReference>
<dbReference type="Pfam" id="PF00596">
    <property type="entry name" value="Aldolase_II"/>
    <property type="match status" value="1"/>
</dbReference>
<keyword evidence="4" id="KW-0378">Hydrolase</keyword>
<comment type="catalytic activity">
    <reaction evidence="9">
        <text>5-(methylsulfanyl)-D-ribulose 1-phosphate = 5-methylsulfanyl-2,3-dioxopentyl phosphate + H2O</text>
        <dbReference type="Rhea" id="RHEA:15549"/>
        <dbReference type="ChEBI" id="CHEBI:15377"/>
        <dbReference type="ChEBI" id="CHEBI:58548"/>
        <dbReference type="ChEBI" id="CHEBI:58828"/>
        <dbReference type="EC" id="4.2.1.109"/>
    </reaction>
</comment>
<dbReference type="CDD" id="cd01629">
    <property type="entry name" value="HAD_EP"/>
    <property type="match status" value="1"/>
</dbReference>
<dbReference type="EMBL" id="HBGG01034189">
    <property type="protein sequence ID" value="CAD9215685.1"/>
    <property type="molecule type" value="Transcribed_RNA"/>
</dbReference>
<evidence type="ECO:0000256" key="1">
    <source>
        <dbReference type="ARBA" id="ARBA00022490"/>
    </source>
</evidence>
<dbReference type="HAMAP" id="MF_03116">
    <property type="entry name" value="Salvage_MtnB_euk"/>
    <property type="match status" value="1"/>
</dbReference>
<evidence type="ECO:0000256" key="6">
    <source>
        <dbReference type="ARBA" id="ARBA00023167"/>
    </source>
</evidence>
<dbReference type="InterPro" id="IPR027514">
    <property type="entry name" value="Salvage_MtnB_euk"/>
</dbReference>
<dbReference type="InterPro" id="IPR023943">
    <property type="entry name" value="Enolase-ppase_E1"/>
</dbReference>
<dbReference type="SUPFAM" id="SSF56784">
    <property type="entry name" value="HAD-like"/>
    <property type="match status" value="1"/>
</dbReference>
<keyword evidence="2 9" id="KW-0028">Amino-acid biosynthesis</keyword>
<organism evidence="11">
    <name type="scientific">Tetraselmis chuii</name>
    <dbReference type="NCBI Taxonomy" id="63592"/>
    <lineage>
        <taxon>Eukaryota</taxon>
        <taxon>Viridiplantae</taxon>
        <taxon>Chlorophyta</taxon>
        <taxon>core chlorophytes</taxon>
        <taxon>Chlorodendrophyceae</taxon>
        <taxon>Chlorodendrales</taxon>
        <taxon>Chlorodendraceae</taxon>
        <taxon>Tetraselmis</taxon>
    </lineage>
</organism>
<keyword evidence="1 9" id="KW-0963">Cytoplasm</keyword>
<dbReference type="InterPro" id="IPR023214">
    <property type="entry name" value="HAD_sf"/>
</dbReference>
<feature type="binding site" evidence="9">
    <location>
        <position position="182"/>
    </location>
    <ligand>
        <name>Zn(2+)</name>
        <dbReference type="ChEBI" id="CHEBI:29105"/>
    </ligand>
</feature>
<feature type="active site" description="Proton donor/acceptor" evidence="9">
    <location>
        <position position="132"/>
    </location>
</feature>
<keyword evidence="8" id="KW-0511">Multifunctional enzyme</keyword>
<keyword evidence="5 9" id="KW-0862">Zinc</keyword>
<comment type="pathway">
    <text evidence="9">Amino-acid biosynthesis; L-methionine biosynthesis via salvage pathway; L-methionine from S-methyl-5-thio-alpha-D-ribose 1-phosphate: step 2/6.</text>
</comment>
<dbReference type="UniPathway" id="UPA00904">
    <property type="reaction ID" value="UER00875"/>
</dbReference>
<dbReference type="GO" id="GO:0008270">
    <property type="term" value="F:zinc ion binding"/>
    <property type="evidence" value="ECO:0007669"/>
    <property type="project" value="UniProtKB-UniRule"/>
</dbReference>
<comment type="similarity">
    <text evidence="9">Belongs to the aldolase class II family. MtnB subfamily.</text>
</comment>
<comment type="cofactor">
    <cofactor evidence="9">
        <name>Zn(2+)</name>
        <dbReference type="ChEBI" id="CHEBI:29105"/>
    </cofactor>
    <text evidence="9">Binds 1 zinc ion per subunit.</text>
</comment>
<evidence type="ECO:0000256" key="2">
    <source>
        <dbReference type="ARBA" id="ARBA00022605"/>
    </source>
</evidence>
<proteinExistence type="inferred from homology"/>
<protein>
    <recommendedName>
        <fullName evidence="9">Probable methylthioribulose-1-phosphate dehydratase</fullName>
        <shortName evidence="9">MTRu-1-P dehydratase</shortName>
        <ecNumber evidence="9">4.2.1.109</ecNumber>
    </recommendedName>
</protein>
<keyword evidence="6 9" id="KW-0486">Methionine biosynthesis</keyword>
<dbReference type="SMART" id="SM01007">
    <property type="entry name" value="Aldolase_II"/>
    <property type="match status" value="1"/>
</dbReference>
<dbReference type="InterPro" id="IPR036412">
    <property type="entry name" value="HAD-like_sf"/>
</dbReference>
<dbReference type="Gene3D" id="1.10.720.60">
    <property type="match status" value="1"/>
</dbReference>
<dbReference type="NCBIfam" id="TIGR03328">
    <property type="entry name" value="salvage_mtnB"/>
    <property type="match status" value="1"/>
</dbReference>
<sequence length="488" mass="52470">MPPPEMDVGEAKELICDMCRNFYTQGWCSGSGGGISIKVGANKIVMAPSGVQKERMLPSDMYVLDGAGEVLEEPTARPPPYKPPKLSECAPLFMSAYEMRDAGAVLHSHSPAALMATILDPTATEFRITQVEMIKGIEDTGFYDECVVPIIENTARECELTDRLQAAIRAYPKANAVLVRRHGVYVWGKTWMQAKTQAECYDYLFDIAARMKAAGIDYTTGPCRPSAAEANGDHSSSKKRKLEGTAAPLAPSFVVLDIEGTTSPMTYVADVLFPYAKKALRSHLEATWTTTETQDDVSALRALAASEGGTGIPESGSPADLVEATFAYVTALMAADKKVGPLKQLQGHIWRGGFESGELAGDFYPDVAPALASLASAGVKTYIYSSGSREAQRMVFGNSKFGDLRKHLSGFFDTTSGPKVEARSYKEIQSSLGADSPASILFATDMYAEAKAAREAGWQAVLVIRPGNQPLPPEAAGIRTIHSLAELL</sequence>
<comment type="subcellular location">
    <subcellularLocation>
        <location evidence="9">Cytoplasm</location>
    </subcellularLocation>
</comment>
<evidence type="ECO:0000256" key="8">
    <source>
        <dbReference type="ARBA" id="ARBA00023268"/>
    </source>
</evidence>
<name>A0A7S1T1M1_9CHLO</name>
<dbReference type="FunFam" id="3.40.225.10:FF:000010">
    <property type="entry name" value="Probable bifunctional methylthioribulose-1-phosphate dehydratase/enolase-phosphatase E1"/>
    <property type="match status" value="1"/>
</dbReference>
<evidence type="ECO:0000256" key="7">
    <source>
        <dbReference type="ARBA" id="ARBA00023239"/>
    </source>
</evidence>